<dbReference type="SUPFAM" id="SSF82171">
    <property type="entry name" value="DPP6 N-terminal domain-like"/>
    <property type="match status" value="1"/>
</dbReference>
<evidence type="ECO:0000313" key="3">
    <source>
        <dbReference type="EMBL" id="PWR69860.1"/>
    </source>
</evidence>
<dbReference type="PANTHER" id="PTHR42776">
    <property type="entry name" value="SERINE PEPTIDASE S9 FAMILY MEMBER"/>
    <property type="match status" value="1"/>
</dbReference>
<dbReference type="Gene3D" id="3.40.50.1820">
    <property type="entry name" value="alpha/beta hydrolase"/>
    <property type="match status" value="1"/>
</dbReference>
<dbReference type="GO" id="GO:0004252">
    <property type="term" value="F:serine-type endopeptidase activity"/>
    <property type="evidence" value="ECO:0007669"/>
    <property type="project" value="TreeGrafter"/>
</dbReference>
<dbReference type="GO" id="GO:0006508">
    <property type="term" value="P:proteolysis"/>
    <property type="evidence" value="ECO:0007669"/>
    <property type="project" value="InterPro"/>
</dbReference>
<dbReference type="GeneID" id="97610024"/>
<name>A0A2V2MU64_9EURY</name>
<dbReference type="InterPro" id="IPR015943">
    <property type="entry name" value="WD40/YVTN_repeat-like_dom_sf"/>
</dbReference>
<gene>
    <name evidence="3" type="ORF">DLD82_16890</name>
</gene>
<proteinExistence type="predicted"/>
<dbReference type="InterPro" id="IPR001375">
    <property type="entry name" value="Peptidase_S9_cat"/>
</dbReference>
<sequence length="677" mass="75366">MIFRKKFSLSVVLLGIVTLVLCPVILAQEEPLSHDDILKMEYLHKFVLSPDESKIIYLVTEGDDLTPPADNATLRMILTKSKTETILSSPDESVTSWSVSPDSRHLAYTALPRTGGDSYLTILDLTTMKVEKMPGVPKELLNGFSWAGTSGLAYLGPSPDTPEDTKPGGVTIMDKEPDPVILNSYDIKTGEITNPTTNTDVIYAYLPSPNGRYILYKSSEYPEVWLTNPEFTYYLLDVENGTEDEIMTREEGYQDENEFAWAPDSSVVYIERMINGGMHYPVRYASDIITYSPATRTVEEIPMQWDRLMLKDLFNDDIEMTPFMGGVYALLADGTNPQLVKYTKTPSGWNMVLLKGEHQGNIFALESTVDGNTLYYNYNSASVPPQIYKAHISGDSIGTPENMTHLNAKLLEKPLGSSEVIEWKGAGGDTIQGVVRYPPGYTKGTLYPLVVVIHGGPIYTDFDSWRDTWEFPYHLITSAGFVTFSPNYHGSSNYGFDFAASIEEGHTYSLAVEDMMNGVAVLADKGVIDKNRVGVTGWSYGGILTLSWVTKDNSLKAGVVGAGYQDENSQLAYTNGIVMNRMYYDKTPFEDPEPYIRNMGVYNAGNVTAPILMLQGTVDNAVVPASAMTTYRAYKMASKGDVQMILFKDEPHHMKHYDNQVRKVTEEIEWLSGHLLS</sequence>
<dbReference type="EMBL" id="QGMZ01000052">
    <property type="protein sequence ID" value="PWR69860.1"/>
    <property type="molecule type" value="Genomic_DNA"/>
</dbReference>
<dbReference type="AlphaFoldDB" id="A0A2V2MU64"/>
<dbReference type="Pfam" id="PF00326">
    <property type="entry name" value="Peptidase_S9"/>
    <property type="match status" value="1"/>
</dbReference>
<accession>A0A2V2MU64</accession>
<dbReference type="SUPFAM" id="SSF53474">
    <property type="entry name" value="alpha/beta-Hydrolases"/>
    <property type="match status" value="1"/>
</dbReference>
<reference evidence="3 4" key="1">
    <citation type="submission" date="2018-05" db="EMBL/GenBank/DDBJ databases">
        <title>Draft genome of Methanospirillum stamsii Pt1.</title>
        <authorList>
            <person name="Dueholm M.S."/>
            <person name="Nielsen P.H."/>
            <person name="Bakmann L.F."/>
            <person name="Otzen D.E."/>
        </authorList>
    </citation>
    <scope>NUCLEOTIDE SEQUENCE [LARGE SCALE GENOMIC DNA]</scope>
    <source>
        <strain evidence="3 4">Pt1</strain>
    </source>
</reference>
<keyword evidence="1" id="KW-0378">Hydrolase</keyword>
<dbReference type="Proteomes" id="UP000245934">
    <property type="component" value="Unassembled WGS sequence"/>
</dbReference>
<evidence type="ECO:0000313" key="4">
    <source>
        <dbReference type="Proteomes" id="UP000245934"/>
    </source>
</evidence>
<dbReference type="OrthoDB" id="117314at2157"/>
<dbReference type="PANTHER" id="PTHR42776:SF27">
    <property type="entry name" value="DIPEPTIDYL PEPTIDASE FAMILY MEMBER 6"/>
    <property type="match status" value="1"/>
</dbReference>
<dbReference type="RefSeq" id="WP_109942309.1">
    <property type="nucleotide sequence ID" value="NZ_CP176366.1"/>
</dbReference>
<evidence type="ECO:0000259" key="2">
    <source>
        <dbReference type="Pfam" id="PF00326"/>
    </source>
</evidence>
<comment type="caution">
    <text evidence="3">The sequence shown here is derived from an EMBL/GenBank/DDBJ whole genome shotgun (WGS) entry which is preliminary data.</text>
</comment>
<protein>
    <submittedName>
        <fullName evidence="3">S9 family peptidase</fullName>
    </submittedName>
</protein>
<organism evidence="3 4">
    <name type="scientific">Methanospirillum stamsii</name>
    <dbReference type="NCBI Taxonomy" id="1277351"/>
    <lineage>
        <taxon>Archaea</taxon>
        <taxon>Methanobacteriati</taxon>
        <taxon>Methanobacteriota</taxon>
        <taxon>Stenosarchaea group</taxon>
        <taxon>Methanomicrobia</taxon>
        <taxon>Methanomicrobiales</taxon>
        <taxon>Methanospirillaceae</taxon>
        <taxon>Methanospirillum</taxon>
    </lineage>
</organism>
<feature type="domain" description="Peptidase S9 prolyl oligopeptidase catalytic" evidence="2">
    <location>
        <begin position="474"/>
        <end position="675"/>
    </location>
</feature>
<evidence type="ECO:0000256" key="1">
    <source>
        <dbReference type="ARBA" id="ARBA00022801"/>
    </source>
</evidence>
<dbReference type="InterPro" id="IPR029058">
    <property type="entry name" value="AB_hydrolase_fold"/>
</dbReference>
<keyword evidence="4" id="KW-1185">Reference proteome</keyword>
<dbReference type="Gene3D" id="2.130.10.10">
    <property type="entry name" value="YVTN repeat-like/Quinoprotein amine dehydrogenase"/>
    <property type="match status" value="1"/>
</dbReference>